<protein>
    <submittedName>
        <fullName evidence="3">Stress responsive A/B barrel domain-containing protein 2</fullName>
    </submittedName>
</protein>
<comment type="caution">
    <text evidence="2">The sequence shown here is derived from an EMBL/GenBank/DDBJ whole genome shotgun (WGS) entry which is preliminary data.</text>
</comment>
<dbReference type="Gene3D" id="3.30.70.100">
    <property type="match status" value="1"/>
</dbReference>
<accession>A0A2P8AJ27</accession>
<evidence type="ECO:0000313" key="3">
    <source>
        <dbReference type="EMBL" id="TKX23314.1"/>
    </source>
</evidence>
<dbReference type="AlphaFoldDB" id="A0A2P8AJ27"/>
<reference evidence="3 5" key="2">
    <citation type="submission" date="2018-02" db="EMBL/GenBank/DDBJ databases">
        <title>Draft genome sequences of Elsinoe sp., causing black scab on jojoba.</title>
        <authorList>
            <person name="Stodart B."/>
            <person name="Jeffress S."/>
            <person name="Ash G."/>
            <person name="Arun Chinnappa K."/>
        </authorList>
    </citation>
    <scope>NUCLEOTIDE SEQUENCE [LARGE SCALE GENOMIC DNA]</scope>
    <source>
        <strain evidence="3 5">Hillstone_2</strain>
    </source>
</reference>
<keyword evidence="4" id="KW-1185">Reference proteome</keyword>
<evidence type="ECO:0000259" key="1">
    <source>
        <dbReference type="PROSITE" id="PS51502"/>
    </source>
</evidence>
<proteinExistence type="predicted"/>
<dbReference type="Pfam" id="PF07876">
    <property type="entry name" value="Dabb"/>
    <property type="match status" value="1"/>
</dbReference>
<dbReference type="SMART" id="SM00886">
    <property type="entry name" value="Dabb"/>
    <property type="match status" value="1"/>
</dbReference>
<feature type="domain" description="Stress-response A/B barrel" evidence="1">
    <location>
        <begin position="3"/>
        <end position="100"/>
    </location>
</feature>
<dbReference type="InterPro" id="IPR013097">
    <property type="entry name" value="Dabb"/>
</dbReference>
<dbReference type="OrthoDB" id="3830014at2759"/>
<dbReference type="EMBL" id="PTQR01000054">
    <property type="protein sequence ID" value="TKX23314.1"/>
    <property type="molecule type" value="Genomic_DNA"/>
</dbReference>
<evidence type="ECO:0000313" key="2">
    <source>
        <dbReference type="EMBL" id="PSK60485.1"/>
    </source>
</evidence>
<name>A0A2P8AJ27_9PEZI</name>
<dbReference type="PROSITE" id="PS51502">
    <property type="entry name" value="S_R_A_B_BARREL"/>
    <property type="match status" value="1"/>
</dbReference>
<evidence type="ECO:0000313" key="4">
    <source>
        <dbReference type="Proteomes" id="UP000243723"/>
    </source>
</evidence>
<evidence type="ECO:0000313" key="5">
    <source>
        <dbReference type="Proteomes" id="UP000308133"/>
    </source>
</evidence>
<gene>
    <name evidence="2" type="ORF">B9Z65_635</name>
    <name evidence="3" type="ORF">C1H76_4381</name>
</gene>
<organism evidence="2 4">
    <name type="scientific">Elsinoe australis</name>
    <dbReference type="NCBI Taxonomy" id="40998"/>
    <lineage>
        <taxon>Eukaryota</taxon>
        <taxon>Fungi</taxon>
        <taxon>Dikarya</taxon>
        <taxon>Ascomycota</taxon>
        <taxon>Pezizomycotina</taxon>
        <taxon>Dothideomycetes</taxon>
        <taxon>Dothideomycetidae</taxon>
        <taxon>Myriangiales</taxon>
        <taxon>Elsinoaceae</taxon>
        <taxon>Elsinoe</taxon>
    </lineage>
</organism>
<dbReference type="SUPFAM" id="SSF54909">
    <property type="entry name" value="Dimeric alpha+beta barrel"/>
    <property type="match status" value="1"/>
</dbReference>
<sequence length="106" mass="11620">MPVNRVTLFKIPDTDSIPGMLEHLGTLKEDAKKDGKPYLIRAVAGQTAGDPRNQGYTLCLSTSFANAEDMKYYDEADEAHSKIKSLFKGKVEAPPLVVYMDNVVGS</sequence>
<reference evidence="2 4" key="1">
    <citation type="submission" date="2017-05" db="EMBL/GenBank/DDBJ databases">
        <title>Draft genome sequence of Elsinoe australis.</title>
        <authorList>
            <person name="Cheng Q."/>
        </authorList>
    </citation>
    <scope>NUCLEOTIDE SEQUENCE [LARGE SCALE GENOMIC DNA]</scope>
    <source>
        <strain evidence="2 4">NL1</strain>
    </source>
</reference>
<dbReference type="Proteomes" id="UP000308133">
    <property type="component" value="Unassembled WGS sequence"/>
</dbReference>
<dbReference type="Proteomes" id="UP000243723">
    <property type="component" value="Unassembled WGS sequence"/>
</dbReference>
<dbReference type="EMBL" id="NHZQ01000003">
    <property type="protein sequence ID" value="PSK60485.1"/>
    <property type="molecule type" value="Genomic_DNA"/>
</dbReference>
<dbReference type="InterPro" id="IPR011008">
    <property type="entry name" value="Dimeric_a/b-barrel"/>
</dbReference>